<proteinExistence type="predicted"/>
<keyword evidence="3" id="KW-1185">Reference proteome</keyword>
<evidence type="ECO:0000313" key="3">
    <source>
        <dbReference type="Proteomes" id="UP000006727"/>
    </source>
</evidence>
<dbReference type="InParanoid" id="A0A2K1IZZ8"/>
<gene>
    <name evidence="1" type="ORF">PHYPA_022737</name>
</gene>
<dbReference type="AlphaFoldDB" id="A0A2K1IZZ8"/>
<dbReference type="EMBL" id="ABEU02000018">
    <property type="protein sequence ID" value="PNR34839.1"/>
    <property type="molecule type" value="Genomic_DNA"/>
</dbReference>
<dbReference type="Proteomes" id="UP000006727">
    <property type="component" value="Chromosome 18"/>
</dbReference>
<organism evidence="1">
    <name type="scientific">Physcomitrium patens</name>
    <name type="common">Spreading-leaved earth moss</name>
    <name type="synonym">Physcomitrella patens</name>
    <dbReference type="NCBI Taxonomy" id="3218"/>
    <lineage>
        <taxon>Eukaryota</taxon>
        <taxon>Viridiplantae</taxon>
        <taxon>Streptophyta</taxon>
        <taxon>Embryophyta</taxon>
        <taxon>Bryophyta</taxon>
        <taxon>Bryophytina</taxon>
        <taxon>Bryopsida</taxon>
        <taxon>Funariidae</taxon>
        <taxon>Funariales</taxon>
        <taxon>Funariaceae</taxon>
        <taxon>Physcomitrium</taxon>
    </lineage>
</organism>
<dbReference type="EnsemblPlants" id="Pp3c18_4860V3.1">
    <property type="protein sequence ID" value="PAC:32981424.CDS.1"/>
    <property type="gene ID" value="Pp3c18_4860"/>
</dbReference>
<name>A0A2K1IZZ8_PHYPA</name>
<protein>
    <submittedName>
        <fullName evidence="1 2">Uncharacterized protein</fullName>
    </submittedName>
</protein>
<evidence type="ECO:0000313" key="1">
    <source>
        <dbReference type="EMBL" id="PNR34839.1"/>
    </source>
</evidence>
<evidence type="ECO:0000313" key="2">
    <source>
        <dbReference type="EnsemblPlants" id="PAC:32981424.CDS.1"/>
    </source>
</evidence>
<dbReference type="Gramene" id="Pp3c18_4860V3.1">
    <property type="protein sequence ID" value="PAC:32981424.CDS.1"/>
    <property type="gene ID" value="Pp3c18_4860"/>
</dbReference>
<reference evidence="2" key="3">
    <citation type="submission" date="2020-12" db="UniProtKB">
        <authorList>
            <consortium name="EnsemblPlants"/>
        </authorList>
    </citation>
    <scope>IDENTIFICATION</scope>
</reference>
<accession>A0A2K1IZZ8</accession>
<sequence>MWVPSKRARAKDWGQGQVGGSCTTGRHTLYGSGKGVWAPRPSPPLPLRRMRKGQVLVSDITSVFNTLAYSCTRLFVELSW</sequence>
<reference evidence="1 3" key="2">
    <citation type="journal article" date="2018" name="Plant J.">
        <title>The Physcomitrella patens chromosome-scale assembly reveals moss genome structure and evolution.</title>
        <authorList>
            <person name="Lang D."/>
            <person name="Ullrich K.K."/>
            <person name="Murat F."/>
            <person name="Fuchs J."/>
            <person name="Jenkins J."/>
            <person name="Haas F.B."/>
            <person name="Piednoel M."/>
            <person name="Gundlach H."/>
            <person name="Van Bel M."/>
            <person name="Meyberg R."/>
            <person name="Vives C."/>
            <person name="Morata J."/>
            <person name="Symeonidi A."/>
            <person name="Hiss M."/>
            <person name="Muchero W."/>
            <person name="Kamisugi Y."/>
            <person name="Saleh O."/>
            <person name="Blanc G."/>
            <person name="Decker E.L."/>
            <person name="van Gessel N."/>
            <person name="Grimwood J."/>
            <person name="Hayes R.D."/>
            <person name="Graham S.W."/>
            <person name="Gunter L.E."/>
            <person name="McDaniel S.F."/>
            <person name="Hoernstein S.N.W."/>
            <person name="Larsson A."/>
            <person name="Li F.W."/>
            <person name="Perroud P.F."/>
            <person name="Phillips J."/>
            <person name="Ranjan P."/>
            <person name="Rokshar D.S."/>
            <person name="Rothfels C.J."/>
            <person name="Schneider L."/>
            <person name="Shu S."/>
            <person name="Stevenson D.W."/>
            <person name="Thummler F."/>
            <person name="Tillich M."/>
            <person name="Villarreal Aguilar J.C."/>
            <person name="Widiez T."/>
            <person name="Wong G.K."/>
            <person name="Wymore A."/>
            <person name="Zhang Y."/>
            <person name="Zimmer A.D."/>
            <person name="Quatrano R.S."/>
            <person name="Mayer K.F.X."/>
            <person name="Goodstein D."/>
            <person name="Casacuberta J.M."/>
            <person name="Vandepoele K."/>
            <person name="Reski R."/>
            <person name="Cuming A.C."/>
            <person name="Tuskan G.A."/>
            <person name="Maumus F."/>
            <person name="Salse J."/>
            <person name="Schmutz J."/>
            <person name="Rensing S.A."/>
        </authorList>
    </citation>
    <scope>NUCLEOTIDE SEQUENCE [LARGE SCALE GENOMIC DNA]</scope>
    <source>
        <strain evidence="2 3">cv. Gransden 2004</strain>
    </source>
</reference>
<reference evidence="1 3" key="1">
    <citation type="journal article" date="2008" name="Science">
        <title>The Physcomitrella genome reveals evolutionary insights into the conquest of land by plants.</title>
        <authorList>
            <person name="Rensing S."/>
            <person name="Lang D."/>
            <person name="Zimmer A."/>
            <person name="Terry A."/>
            <person name="Salamov A."/>
            <person name="Shapiro H."/>
            <person name="Nishiyama T."/>
            <person name="Perroud P.-F."/>
            <person name="Lindquist E."/>
            <person name="Kamisugi Y."/>
            <person name="Tanahashi T."/>
            <person name="Sakakibara K."/>
            <person name="Fujita T."/>
            <person name="Oishi K."/>
            <person name="Shin-I T."/>
            <person name="Kuroki Y."/>
            <person name="Toyoda A."/>
            <person name="Suzuki Y."/>
            <person name="Hashimoto A."/>
            <person name="Yamaguchi K."/>
            <person name="Sugano A."/>
            <person name="Kohara Y."/>
            <person name="Fujiyama A."/>
            <person name="Anterola A."/>
            <person name="Aoki S."/>
            <person name="Ashton N."/>
            <person name="Barbazuk W.B."/>
            <person name="Barker E."/>
            <person name="Bennetzen J."/>
            <person name="Bezanilla M."/>
            <person name="Blankenship R."/>
            <person name="Cho S.H."/>
            <person name="Dutcher S."/>
            <person name="Estelle M."/>
            <person name="Fawcett J.A."/>
            <person name="Gundlach H."/>
            <person name="Hanada K."/>
            <person name="Heyl A."/>
            <person name="Hicks K.A."/>
            <person name="Hugh J."/>
            <person name="Lohr M."/>
            <person name="Mayer K."/>
            <person name="Melkozernov A."/>
            <person name="Murata T."/>
            <person name="Nelson D."/>
            <person name="Pils B."/>
            <person name="Prigge M."/>
            <person name="Reiss B."/>
            <person name="Renner T."/>
            <person name="Rombauts S."/>
            <person name="Rushton P."/>
            <person name="Sanderfoot A."/>
            <person name="Schween G."/>
            <person name="Shiu S.-H."/>
            <person name="Stueber K."/>
            <person name="Theodoulou F.L."/>
            <person name="Tu H."/>
            <person name="Van de Peer Y."/>
            <person name="Verrier P.J."/>
            <person name="Waters E."/>
            <person name="Wood A."/>
            <person name="Yang L."/>
            <person name="Cove D."/>
            <person name="Cuming A."/>
            <person name="Hasebe M."/>
            <person name="Lucas S."/>
            <person name="Mishler D.B."/>
            <person name="Reski R."/>
            <person name="Grigoriev I."/>
            <person name="Quatrano R.S."/>
            <person name="Boore J.L."/>
        </authorList>
    </citation>
    <scope>NUCLEOTIDE SEQUENCE [LARGE SCALE GENOMIC DNA]</scope>
    <source>
        <strain evidence="2 3">cv. Gransden 2004</strain>
    </source>
</reference>